<organism evidence="1 2">
    <name type="scientific">Bradyrhizobium diazoefficiens</name>
    <dbReference type="NCBI Taxonomy" id="1355477"/>
    <lineage>
        <taxon>Bacteria</taxon>
        <taxon>Pseudomonadati</taxon>
        <taxon>Pseudomonadota</taxon>
        <taxon>Alphaproteobacteria</taxon>
        <taxon>Hyphomicrobiales</taxon>
        <taxon>Nitrobacteraceae</taxon>
        <taxon>Bradyrhizobium</taxon>
    </lineage>
</organism>
<evidence type="ECO:0000313" key="1">
    <source>
        <dbReference type="EMBL" id="BAR54724.1"/>
    </source>
</evidence>
<gene>
    <name evidence="1" type="ORF">NK6_1540</name>
</gene>
<protein>
    <submittedName>
        <fullName evidence="1">Uncharacterized protein</fullName>
    </submittedName>
</protein>
<name>A0A0E4FT41_9BRAD</name>
<dbReference type="EMBL" id="AP014685">
    <property type="protein sequence ID" value="BAR54724.1"/>
    <property type="molecule type" value="Genomic_DNA"/>
</dbReference>
<dbReference type="AlphaFoldDB" id="A0A0E4FT41"/>
<sequence length="32" mass="3519">MRRKIRPHHHASRANRGGFAAIPRSIGAIARG</sequence>
<accession>A0A0E4FT41</accession>
<dbReference type="Proteomes" id="UP000063308">
    <property type="component" value="Chromosome"/>
</dbReference>
<proteinExistence type="predicted"/>
<reference evidence="1 2" key="1">
    <citation type="submission" date="2014-11" db="EMBL/GenBank/DDBJ databases">
        <title>Symbiosis island explosion on the genome of extra-slow-growing strains of soybean bradyrhizobia with massive insertion sequences.</title>
        <authorList>
            <person name="Iida T."/>
            <person name="Minamisawa K."/>
        </authorList>
    </citation>
    <scope>NUCLEOTIDE SEQUENCE [LARGE SCALE GENOMIC DNA]</scope>
    <source>
        <strain evidence="1 2">NK6</strain>
    </source>
</reference>
<evidence type="ECO:0000313" key="2">
    <source>
        <dbReference type="Proteomes" id="UP000063308"/>
    </source>
</evidence>